<feature type="domain" description="FAR1" evidence="1">
    <location>
        <begin position="150"/>
        <end position="238"/>
    </location>
</feature>
<dbReference type="EMBL" id="KN646249">
    <property type="protein sequence ID" value="KHN39704.1"/>
    <property type="molecule type" value="Genomic_DNA"/>
</dbReference>
<accession>A0A0B2S5Z7</accession>
<sequence>MEDAENECPISPEVVIDMGQESQTQKFQHKKGFVNKSRINGAVVSRRYTCHRQGYHPNKNGTYLRKLKQETRTGCLAHMTISRQPNGKFCVINFETEHNHELVTPCTIHMLPSQKRLTFAQAVEANLTESGFSGVPKLGMRFDFEEHAYEFYNAYAGHVGFSVRKDYVNRSKVDGTVASRPFTCFREGFRHKDKQDMNVKRPQKDTRIGCLAQLVISRRPDGRYNVSNFEEKHHHELVAACRVHMLRSQKRLATTQVEKNAVDGSNLLPTSTSESNCKAIELKAFVNLDCDPMGHESEAINNILPQTNHQISVWHVYQDSVKQLSHVSVGFVSFVNDLRSCFFDHEEEYYVVNAWNALLDKYDLQQNEWLQQIYGSRD</sequence>
<gene>
    <name evidence="2" type="ORF">glysoja_040571</name>
</gene>
<dbReference type="InterPro" id="IPR004330">
    <property type="entry name" value="FAR1_DNA_bnd_dom"/>
</dbReference>
<feature type="domain" description="FAR1" evidence="1">
    <location>
        <begin position="30"/>
        <end position="103"/>
    </location>
</feature>
<proteinExistence type="predicted"/>
<dbReference type="AlphaFoldDB" id="A0A0B2S5Z7"/>
<name>A0A0B2S5Z7_GLYSO</name>
<evidence type="ECO:0000259" key="1">
    <source>
        <dbReference type="Pfam" id="PF03101"/>
    </source>
</evidence>
<dbReference type="Proteomes" id="UP000053555">
    <property type="component" value="Unassembled WGS sequence"/>
</dbReference>
<organism evidence="2">
    <name type="scientific">Glycine soja</name>
    <name type="common">Wild soybean</name>
    <dbReference type="NCBI Taxonomy" id="3848"/>
    <lineage>
        <taxon>Eukaryota</taxon>
        <taxon>Viridiplantae</taxon>
        <taxon>Streptophyta</taxon>
        <taxon>Embryophyta</taxon>
        <taxon>Tracheophyta</taxon>
        <taxon>Spermatophyta</taxon>
        <taxon>Magnoliopsida</taxon>
        <taxon>eudicotyledons</taxon>
        <taxon>Gunneridae</taxon>
        <taxon>Pentapetalae</taxon>
        <taxon>rosids</taxon>
        <taxon>fabids</taxon>
        <taxon>Fabales</taxon>
        <taxon>Fabaceae</taxon>
        <taxon>Papilionoideae</taxon>
        <taxon>50 kb inversion clade</taxon>
        <taxon>NPAAA clade</taxon>
        <taxon>indigoferoid/millettioid clade</taxon>
        <taxon>Phaseoleae</taxon>
        <taxon>Glycine</taxon>
        <taxon>Glycine subgen. Soja</taxon>
    </lineage>
</organism>
<protein>
    <submittedName>
        <fullName evidence="2">Protein FAR1-RELATED SEQUENCE 7</fullName>
    </submittedName>
</protein>
<evidence type="ECO:0000313" key="2">
    <source>
        <dbReference type="EMBL" id="KHN39704.1"/>
    </source>
</evidence>
<dbReference type="PANTHER" id="PTHR46328">
    <property type="entry name" value="FAR-RED IMPAIRED RESPONSIVE (FAR1) FAMILY PROTEIN-RELATED"/>
    <property type="match status" value="1"/>
</dbReference>
<reference evidence="2" key="1">
    <citation type="submission" date="2014-07" db="EMBL/GenBank/DDBJ databases">
        <title>Identification of a novel salt tolerance gene in wild soybean by whole-genome sequencing.</title>
        <authorList>
            <person name="Lam H.-M."/>
            <person name="Qi X."/>
            <person name="Li M.-W."/>
            <person name="Liu X."/>
            <person name="Xie M."/>
            <person name="Ni M."/>
            <person name="Xu X."/>
        </authorList>
    </citation>
    <scope>NUCLEOTIDE SEQUENCE [LARGE SCALE GENOMIC DNA]</scope>
    <source>
        <tissue evidence="2">Root</tissue>
    </source>
</reference>
<dbReference type="PANTHER" id="PTHR46328:SF34">
    <property type="entry name" value="PROTEIN FAR1-RELATED SEQUENCE 5-LIKE"/>
    <property type="match status" value="1"/>
</dbReference>
<dbReference type="Pfam" id="PF03101">
    <property type="entry name" value="FAR1"/>
    <property type="match status" value="2"/>
</dbReference>